<name>A0A2T1M0B5_9CHRO</name>
<reference evidence="1 2" key="2">
    <citation type="submission" date="2018-03" db="EMBL/GenBank/DDBJ databases">
        <authorList>
            <person name="Keele B.F."/>
        </authorList>
    </citation>
    <scope>NUCLEOTIDE SEQUENCE [LARGE SCALE GENOMIC DNA]</scope>
    <source>
        <strain evidence="1 2">CCALA 016</strain>
    </source>
</reference>
<evidence type="ECO:0000313" key="2">
    <source>
        <dbReference type="Proteomes" id="UP000239001"/>
    </source>
</evidence>
<proteinExistence type="predicted"/>
<keyword evidence="2" id="KW-1185">Reference proteome</keyword>
<organism evidence="1 2">
    <name type="scientific">Aphanothece hegewaldii CCALA 016</name>
    <dbReference type="NCBI Taxonomy" id="2107694"/>
    <lineage>
        <taxon>Bacteria</taxon>
        <taxon>Bacillati</taxon>
        <taxon>Cyanobacteriota</taxon>
        <taxon>Cyanophyceae</taxon>
        <taxon>Oscillatoriophycideae</taxon>
        <taxon>Chroococcales</taxon>
        <taxon>Aphanothecaceae</taxon>
        <taxon>Aphanothece</taxon>
    </lineage>
</organism>
<accession>A0A2T1M0B5</accession>
<protein>
    <submittedName>
        <fullName evidence="1">Uncharacterized protein</fullName>
    </submittedName>
</protein>
<dbReference type="Proteomes" id="UP000239001">
    <property type="component" value="Unassembled WGS sequence"/>
</dbReference>
<dbReference type="Gene3D" id="3.40.1460.10">
    <property type="entry name" value="Nuclease A inhibitor-like"/>
    <property type="match status" value="2"/>
</dbReference>
<dbReference type="AlphaFoldDB" id="A0A2T1M0B5"/>
<evidence type="ECO:0000313" key="1">
    <source>
        <dbReference type="EMBL" id="PSF38116.1"/>
    </source>
</evidence>
<comment type="caution">
    <text evidence="1">The sequence shown here is derived from an EMBL/GenBank/DDBJ whole genome shotgun (WGS) entry which is preliminary data.</text>
</comment>
<reference evidence="1 2" key="1">
    <citation type="submission" date="2018-03" db="EMBL/GenBank/DDBJ databases">
        <title>The ancient ancestry and fast evolution of plastids.</title>
        <authorList>
            <person name="Moore K.R."/>
            <person name="Magnabosco C."/>
            <person name="Momper L."/>
            <person name="Gold D.A."/>
            <person name="Bosak T."/>
            <person name="Fournier G.P."/>
        </authorList>
    </citation>
    <scope>NUCLEOTIDE SEQUENCE [LARGE SCALE GENOMIC DNA]</scope>
    <source>
        <strain evidence="1 2">CCALA 016</strain>
    </source>
</reference>
<dbReference type="OrthoDB" id="507636at2"/>
<dbReference type="EMBL" id="PXOH01000005">
    <property type="protein sequence ID" value="PSF38116.1"/>
    <property type="molecule type" value="Genomic_DNA"/>
</dbReference>
<sequence>MKPETIQILGTLQVLIEPSLYFYLPYHEDGGKGVPFVWEVAEKGEFNLLNLSREKGWLRLTDVAPVLKSWQDLEYLKSFPDFSLDSSQKALRDTKFLELQQILETDLHNCEAFILPYEGWSNSPGIIIGQTPDQDWICIAPTVYIPSEIPNDVIARSPLPTPKPSQPLPEQTIGSLLKIQAIILELGSIQLNGDFGGGYYYEYTHQLVCAAAHTKELAIFTALQASGTLEIHQFDRLFSERDQEDLSYDRLNQFLKQNLSPLMVYRFSFWTDENIYIIAPYESEDWLGLYLNSVFVYNP</sequence>
<gene>
    <name evidence="1" type="ORF">C7H19_06500</name>
</gene>
<dbReference type="RefSeq" id="WP_106456081.1">
    <property type="nucleotide sequence ID" value="NZ_PXOH01000005.1"/>
</dbReference>